<dbReference type="KEGG" id="mmyr:MXMO3_00176"/>
<dbReference type="InterPro" id="IPR016181">
    <property type="entry name" value="Acyl_CoA_acyltransferase"/>
</dbReference>
<gene>
    <name evidence="4" type="ORF">MXMO3_00176</name>
</gene>
<dbReference type="Gene3D" id="3.40.630.30">
    <property type="match status" value="1"/>
</dbReference>
<dbReference type="Pfam" id="PF13508">
    <property type="entry name" value="Acetyltransf_7"/>
    <property type="match status" value="1"/>
</dbReference>
<dbReference type="PROSITE" id="PS51186">
    <property type="entry name" value="GNAT"/>
    <property type="match status" value="1"/>
</dbReference>
<dbReference type="Proteomes" id="UP000258927">
    <property type="component" value="Chromosome"/>
</dbReference>
<dbReference type="RefSeq" id="WP_117394641.1">
    <property type="nucleotide sequence ID" value="NZ_CP021330.1"/>
</dbReference>
<accession>A0A2R4M9W4</accession>
<sequence length="160" mass="18464">MSFVVTFEIRRALVEDKPDIKGILLSTFTHTWKPQLNERGLAKAAHFEQRVDDYLDQYCSHIFVAAEGGKTIRMVHWFGDFVAALHVSQEAQGRGVGSALLCYAENEIRQAHDKVRLETDTFNTQSRAFYKKHGFEEIKQYPDEEWDSGLTTILLRKRLS</sequence>
<keyword evidence="5" id="KW-1185">Reference proteome</keyword>
<dbReference type="PANTHER" id="PTHR43877">
    <property type="entry name" value="AMINOALKYLPHOSPHONATE N-ACETYLTRANSFERASE-RELATED-RELATED"/>
    <property type="match status" value="1"/>
</dbReference>
<name>A0A2R4M9W4_9HYPH</name>
<evidence type="ECO:0000313" key="4">
    <source>
        <dbReference type="EMBL" id="AVX02724.1"/>
    </source>
</evidence>
<evidence type="ECO:0000256" key="2">
    <source>
        <dbReference type="ARBA" id="ARBA00023315"/>
    </source>
</evidence>
<proteinExistence type="predicted"/>
<dbReference type="GO" id="GO:0016747">
    <property type="term" value="F:acyltransferase activity, transferring groups other than amino-acyl groups"/>
    <property type="evidence" value="ECO:0007669"/>
    <property type="project" value="InterPro"/>
</dbReference>
<dbReference type="EMBL" id="CP021330">
    <property type="protein sequence ID" value="AVX02724.1"/>
    <property type="molecule type" value="Genomic_DNA"/>
</dbReference>
<dbReference type="InterPro" id="IPR000182">
    <property type="entry name" value="GNAT_dom"/>
</dbReference>
<evidence type="ECO:0000256" key="1">
    <source>
        <dbReference type="ARBA" id="ARBA00022679"/>
    </source>
</evidence>
<keyword evidence="1" id="KW-0808">Transferase</keyword>
<dbReference type="CDD" id="cd04301">
    <property type="entry name" value="NAT_SF"/>
    <property type="match status" value="1"/>
</dbReference>
<evidence type="ECO:0000313" key="5">
    <source>
        <dbReference type="Proteomes" id="UP000258927"/>
    </source>
</evidence>
<dbReference type="SUPFAM" id="SSF55729">
    <property type="entry name" value="Acyl-CoA N-acyltransferases (Nat)"/>
    <property type="match status" value="1"/>
</dbReference>
<organism evidence="4 5">
    <name type="scientific">Maritalea myrionectae</name>
    <dbReference type="NCBI Taxonomy" id="454601"/>
    <lineage>
        <taxon>Bacteria</taxon>
        <taxon>Pseudomonadati</taxon>
        <taxon>Pseudomonadota</taxon>
        <taxon>Alphaproteobacteria</taxon>
        <taxon>Hyphomicrobiales</taxon>
        <taxon>Devosiaceae</taxon>
        <taxon>Maritalea</taxon>
    </lineage>
</organism>
<protein>
    <recommendedName>
        <fullName evidence="3">N-acetyltransferase domain-containing protein</fullName>
    </recommendedName>
</protein>
<reference evidence="4 5" key="1">
    <citation type="submission" date="2017-05" db="EMBL/GenBank/DDBJ databases">
        <title>Genome Analysis of Maritalea myrionectae HL2708#5.</title>
        <authorList>
            <consortium name="Cotde Inc.-PKNU"/>
            <person name="Jang D."/>
            <person name="Oh H.-M."/>
        </authorList>
    </citation>
    <scope>NUCLEOTIDE SEQUENCE [LARGE SCALE GENOMIC DNA]</scope>
    <source>
        <strain evidence="4 5">HL2708#5</strain>
    </source>
</reference>
<feature type="domain" description="N-acetyltransferase" evidence="3">
    <location>
        <begin position="7"/>
        <end position="160"/>
    </location>
</feature>
<evidence type="ECO:0000259" key="3">
    <source>
        <dbReference type="PROSITE" id="PS51186"/>
    </source>
</evidence>
<dbReference type="InterPro" id="IPR050832">
    <property type="entry name" value="Bact_Acetyltransf"/>
</dbReference>
<dbReference type="AlphaFoldDB" id="A0A2R4M9W4"/>
<keyword evidence="2" id="KW-0012">Acyltransferase</keyword>